<dbReference type="EMBL" id="VJND01000002">
    <property type="protein sequence ID" value="TSE26695.1"/>
    <property type="molecule type" value="Genomic_DNA"/>
</dbReference>
<gene>
    <name evidence="2" type="ORF">Tsedi_00403</name>
</gene>
<feature type="chain" id="PRO_5022134442" evidence="1">
    <location>
        <begin position="27"/>
        <end position="240"/>
    </location>
</feature>
<dbReference type="Proteomes" id="UP000320225">
    <property type="component" value="Unassembled WGS sequence"/>
</dbReference>
<dbReference type="RefSeq" id="WP_185970550.1">
    <property type="nucleotide sequence ID" value="NZ_VJND01000002.1"/>
</dbReference>
<feature type="signal peptide" evidence="1">
    <location>
        <begin position="1"/>
        <end position="26"/>
    </location>
</feature>
<sequence length="240" mass="25960">MSRPTIGWRTLAAAAVGALLAGPLQAADPVTTALQQAYAPYRMALFRTNQSDVEAARAALAEARAAWQRVLREHAQPSVPYAGDPEYGRTLQQVAQVLEEAATLVEAGRLPAAHDRLEAVRDLLAALRQRNQVIVFSDHMNAYHEAMELALTEGPKLLEQPQGRLALAEHAGVLHHLAQRLQTQAPPELRASSEFRDGLQAVLASVQALRAAVQQGDAEAMRKALGGLKGPYARLFVKFG</sequence>
<name>A0A554WSZ3_9BURK</name>
<keyword evidence="3" id="KW-1185">Reference proteome</keyword>
<organism evidence="2 3">
    <name type="scientific">Tepidimonas sediminis</name>
    <dbReference type="NCBI Taxonomy" id="2588941"/>
    <lineage>
        <taxon>Bacteria</taxon>
        <taxon>Pseudomonadati</taxon>
        <taxon>Pseudomonadota</taxon>
        <taxon>Betaproteobacteria</taxon>
        <taxon>Burkholderiales</taxon>
        <taxon>Tepidimonas</taxon>
    </lineage>
</organism>
<evidence type="ECO:0000256" key="1">
    <source>
        <dbReference type="SAM" id="SignalP"/>
    </source>
</evidence>
<evidence type="ECO:0000313" key="3">
    <source>
        <dbReference type="Proteomes" id="UP000320225"/>
    </source>
</evidence>
<evidence type="ECO:0000313" key="2">
    <source>
        <dbReference type="EMBL" id="TSE26695.1"/>
    </source>
</evidence>
<keyword evidence="1" id="KW-0732">Signal</keyword>
<protein>
    <submittedName>
        <fullName evidence="2">Cytochrome b562</fullName>
    </submittedName>
</protein>
<proteinExistence type="predicted"/>
<accession>A0A554WSZ3</accession>
<reference evidence="2 3" key="1">
    <citation type="submission" date="2019-07" db="EMBL/GenBank/DDBJ databases">
        <title>Tepidimonas sediminis YIM 72259 draft genome.</title>
        <authorList>
            <person name="Da Costa M.S."/>
            <person name="Froufe H.J.C."/>
            <person name="Egas C."/>
            <person name="Albuquerque L."/>
        </authorList>
    </citation>
    <scope>NUCLEOTIDE SEQUENCE [LARGE SCALE GENOMIC DNA]</scope>
    <source>
        <strain evidence="2 3">YIM 72259</strain>
    </source>
</reference>
<dbReference type="AlphaFoldDB" id="A0A554WSZ3"/>
<comment type="caution">
    <text evidence="2">The sequence shown here is derived from an EMBL/GenBank/DDBJ whole genome shotgun (WGS) entry which is preliminary data.</text>
</comment>